<dbReference type="Gene3D" id="3.90.10.10">
    <property type="entry name" value="Cytochrome C3"/>
    <property type="match status" value="2"/>
</dbReference>
<dbReference type="InterPro" id="IPR036280">
    <property type="entry name" value="Multihaem_cyt_sf"/>
</dbReference>
<dbReference type="Pfam" id="PF22113">
    <property type="entry name" value="Mtrc-MtrF_II-IV_dom"/>
    <property type="match status" value="1"/>
</dbReference>
<evidence type="ECO:0000313" key="2">
    <source>
        <dbReference type="EMBL" id="NNM73902.1"/>
    </source>
</evidence>
<dbReference type="Proteomes" id="UP000564885">
    <property type="component" value="Unassembled WGS sequence"/>
</dbReference>
<dbReference type="AlphaFoldDB" id="A0A849I3C0"/>
<gene>
    <name evidence="2" type="ORF">HJG44_16075</name>
</gene>
<accession>A0A849I3C0</accession>
<evidence type="ECO:0000313" key="3">
    <source>
        <dbReference type="Proteomes" id="UP000564885"/>
    </source>
</evidence>
<reference evidence="2 3" key="1">
    <citation type="submission" date="2020-04" db="EMBL/GenBank/DDBJ databases">
        <title>Enterovirga sp. isolate from soil.</title>
        <authorList>
            <person name="Chea S."/>
            <person name="Kim D.-U."/>
        </authorList>
    </citation>
    <scope>NUCLEOTIDE SEQUENCE [LARGE SCALE GENOMIC DNA]</scope>
    <source>
        <strain evidence="2 3">DB1703</strain>
    </source>
</reference>
<dbReference type="InterPro" id="IPR054337">
    <property type="entry name" value="Mtrc-MtrF-like_dom_II/IV"/>
</dbReference>
<dbReference type="SUPFAM" id="SSF48695">
    <property type="entry name" value="Multiheme cytochromes"/>
    <property type="match status" value="1"/>
</dbReference>
<keyword evidence="3" id="KW-1185">Reference proteome</keyword>
<sequence length="248" mass="26924">MAAVAVLAVGLLVPYLIHRSGSMSVPGWQGLVMPGPLSRKHAFLGQNCEACHTPHLGVTAEKCIACHAGAEAVLSKQSTVFHAKVGECAGCHVEHEGGERSVTMDHGVLVAAGHAQASLTKQNESVREAALAFARLLRPPHAEQEQATSLDCASCHSNRDPHRGLLGRECALCHELKTWKVASFRHPSPASTECAQCHQAPPSHYMMHFEMVSKRVAGKEHARVEQCYLCHTTDAWNSIRGVGWYKHH</sequence>
<feature type="domain" description="Outer membrane cytochrome MtrC/MtrF-like" evidence="1">
    <location>
        <begin position="58"/>
        <end position="236"/>
    </location>
</feature>
<dbReference type="EMBL" id="JABEPP010000004">
    <property type="protein sequence ID" value="NNM73902.1"/>
    <property type="molecule type" value="Genomic_DNA"/>
</dbReference>
<proteinExistence type="predicted"/>
<name>A0A849I3C0_9HYPH</name>
<comment type="caution">
    <text evidence="2">The sequence shown here is derived from an EMBL/GenBank/DDBJ whole genome shotgun (WGS) entry which is preliminary data.</text>
</comment>
<dbReference type="RefSeq" id="WP_171219345.1">
    <property type="nucleotide sequence ID" value="NZ_JABEPP010000004.1"/>
</dbReference>
<evidence type="ECO:0000259" key="1">
    <source>
        <dbReference type="Pfam" id="PF22113"/>
    </source>
</evidence>
<organism evidence="2 3">
    <name type="scientific">Enterovirga aerilata</name>
    <dbReference type="NCBI Taxonomy" id="2730920"/>
    <lineage>
        <taxon>Bacteria</taxon>
        <taxon>Pseudomonadati</taxon>
        <taxon>Pseudomonadota</taxon>
        <taxon>Alphaproteobacteria</taxon>
        <taxon>Hyphomicrobiales</taxon>
        <taxon>Methylobacteriaceae</taxon>
        <taxon>Enterovirga</taxon>
    </lineage>
</organism>
<protein>
    <submittedName>
        <fullName evidence="2">Class III cytochrome C family protein</fullName>
    </submittedName>
</protein>